<sequence>MAPTKRARAQTTAKTTKSSKKAKVTSSSSSRSQEKKKPARLAVPKNERKKNKKKVVISDRPVYSPNVDTDGFTEDDEDEGGAGGAGGKPRYASYAAKKGAGKEVGGDDGLPSVKSATATAATKAIATGPEQRKTARQ</sequence>
<dbReference type="EMBL" id="JANPWZ010001781">
    <property type="protein sequence ID" value="KAJ3563289.1"/>
    <property type="molecule type" value="Genomic_DNA"/>
</dbReference>
<organism evidence="2 3">
    <name type="scientific">Xylaria arbuscula</name>
    <dbReference type="NCBI Taxonomy" id="114810"/>
    <lineage>
        <taxon>Eukaryota</taxon>
        <taxon>Fungi</taxon>
        <taxon>Dikarya</taxon>
        <taxon>Ascomycota</taxon>
        <taxon>Pezizomycotina</taxon>
        <taxon>Sordariomycetes</taxon>
        <taxon>Xylariomycetidae</taxon>
        <taxon>Xylariales</taxon>
        <taxon>Xylariaceae</taxon>
        <taxon>Xylaria</taxon>
    </lineage>
</organism>
<proteinExistence type="predicted"/>
<name>A0A9W8TII3_9PEZI</name>
<gene>
    <name evidence="2" type="ORF">NPX13_g8257</name>
</gene>
<dbReference type="Proteomes" id="UP001148614">
    <property type="component" value="Unassembled WGS sequence"/>
</dbReference>
<evidence type="ECO:0000256" key="1">
    <source>
        <dbReference type="SAM" id="MobiDB-lite"/>
    </source>
</evidence>
<evidence type="ECO:0000313" key="2">
    <source>
        <dbReference type="EMBL" id="KAJ3563289.1"/>
    </source>
</evidence>
<evidence type="ECO:0000313" key="3">
    <source>
        <dbReference type="Proteomes" id="UP001148614"/>
    </source>
</evidence>
<feature type="compositionally biased region" description="Acidic residues" evidence="1">
    <location>
        <begin position="71"/>
        <end position="80"/>
    </location>
</feature>
<dbReference type="AlphaFoldDB" id="A0A9W8TII3"/>
<feature type="region of interest" description="Disordered" evidence="1">
    <location>
        <begin position="1"/>
        <end position="92"/>
    </location>
</feature>
<keyword evidence="3" id="KW-1185">Reference proteome</keyword>
<reference evidence="2" key="1">
    <citation type="submission" date="2022-07" db="EMBL/GenBank/DDBJ databases">
        <title>Genome Sequence of Xylaria arbuscula.</title>
        <authorList>
            <person name="Buettner E."/>
        </authorList>
    </citation>
    <scope>NUCLEOTIDE SEQUENCE</scope>
    <source>
        <strain evidence="2">VT107</strain>
    </source>
</reference>
<comment type="caution">
    <text evidence="2">The sequence shown here is derived from an EMBL/GenBank/DDBJ whole genome shotgun (WGS) entry which is preliminary data.</text>
</comment>
<accession>A0A9W8TII3</accession>
<protein>
    <submittedName>
        <fullName evidence="2">Uncharacterized protein</fullName>
    </submittedName>
</protein>